<dbReference type="PANTHER" id="PTHR34068">
    <property type="entry name" value="UPF0145 PROTEIN YBJQ"/>
    <property type="match status" value="1"/>
</dbReference>
<evidence type="ECO:0000313" key="4">
    <source>
        <dbReference type="Proteomes" id="UP000503096"/>
    </source>
</evidence>
<dbReference type="Gene3D" id="3.30.110.70">
    <property type="entry name" value="Hypothetical protein apc22750. Chain B"/>
    <property type="match status" value="1"/>
</dbReference>
<dbReference type="Proteomes" id="UP000503096">
    <property type="component" value="Chromosome"/>
</dbReference>
<dbReference type="FunCoup" id="A0A6M4H5J6">
    <property type="interactions" value="145"/>
</dbReference>
<dbReference type="SUPFAM" id="SSF117782">
    <property type="entry name" value="YbjQ-like"/>
    <property type="match status" value="1"/>
</dbReference>
<dbReference type="RefSeq" id="WP_246212120.1">
    <property type="nucleotide sequence ID" value="NZ_CP053073.1"/>
</dbReference>
<comment type="similarity">
    <text evidence="1 2">Belongs to the UPF0145 family.</text>
</comment>
<dbReference type="Pfam" id="PF01906">
    <property type="entry name" value="YbjQ_1"/>
    <property type="match status" value="1"/>
</dbReference>
<protein>
    <recommendedName>
        <fullName evidence="2">UPF0145 protein DSM104440_01570</fullName>
    </recommendedName>
</protein>
<organism evidence="3 4">
    <name type="scientific">Usitatibacter palustris</name>
    <dbReference type="NCBI Taxonomy" id="2732487"/>
    <lineage>
        <taxon>Bacteria</taxon>
        <taxon>Pseudomonadati</taxon>
        <taxon>Pseudomonadota</taxon>
        <taxon>Betaproteobacteria</taxon>
        <taxon>Nitrosomonadales</taxon>
        <taxon>Usitatibacteraceae</taxon>
        <taxon>Usitatibacter</taxon>
    </lineage>
</organism>
<dbReference type="PANTHER" id="PTHR34068:SF2">
    <property type="entry name" value="UPF0145 PROTEIN SCO3412"/>
    <property type="match status" value="1"/>
</dbReference>
<keyword evidence="4" id="KW-1185">Reference proteome</keyword>
<dbReference type="HAMAP" id="MF_00338">
    <property type="entry name" value="UPF0145"/>
    <property type="match status" value="1"/>
</dbReference>
<dbReference type="InterPro" id="IPR002765">
    <property type="entry name" value="UPF0145_YbjQ-like"/>
</dbReference>
<dbReference type="EMBL" id="CP053073">
    <property type="protein sequence ID" value="QJR14760.1"/>
    <property type="molecule type" value="Genomic_DNA"/>
</dbReference>
<dbReference type="AlphaFoldDB" id="A0A6M4H5J6"/>
<name>A0A6M4H5J6_9PROT</name>
<proteinExistence type="inferred from homology"/>
<sequence length="109" mass="11462">MASTGMMVSNIEIIPGRRVSSHLGMVQGSTVRAKHAGRDLMAGLKNIVGGELKGYTELMQEAREEATERMVAQAKSIGANAVINVRFATTSVTLGAAEILAYGTAVVLE</sequence>
<dbReference type="KEGG" id="upl:DSM104440_01570"/>
<dbReference type="InParanoid" id="A0A6M4H5J6"/>
<reference evidence="3 4" key="1">
    <citation type="submission" date="2020-04" db="EMBL/GenBank/DDBJ databases">
        <title>Usitatibacter rugosus gen. nov., sp. nov. and Usitatibacter palustris sp. nov., novel members of Usitatibacteraceae fam. nov. within the order Nitrosomonadales isolated from soil.</title>
        <authorList>
            <person name="Huber K.J."/>
            <person name="Neumann-Schaal M."/>
            <person name="Geppert A."/>
            <person name="Luckner M."/>
            <person name="Wanner G."/>
            <person name="Overmann J."/>
        </authorList>
    </citation>
    <scope>NUCLEOTIDE SEQUENCE [LARGE SCALE GENOMIC DNA]</scope>
    <source>
        <strain evidence="3 4">Swamp67</strain>
    </source>
</reference>
<evidence type="ECO:0000256" key="1">
    <source>
        <dbReference type="ARBA" id="ARBA00010751"/>
    </source>
</evidence>
<dbReference type="InterPro" id="IPR035439">
    <property type="entry name" value="UPF0145_dom_sf"/>
</dbReference>
<gene>
    <name evidence="3" type="ORF">DSM104440_01570</name>
</gene>
<evidence type="ECO:0000313" key="3">
    <source>
        <dbReference type="EMBL" id="QJR14760.1"/>
    </source>
</evidence>
<accession>A0A6M4H5J6</accession>
<evidence type="ECO:0000256" key="2">
    <source>
        <dbReference type="HAMAP-Rule" id="MF_00338"/>
    </source>
</evidence>